<dbReference type="PANTHER" id="PTHR16504:SF4">
    <property type="entry name" value="5'(3')-DEOXYRIBONUCLEOTIDASE"/>
    <property type="match status" value="1"/>
</dbReference>
<dbReference type="OrthoDB" id="6120213at2"/>
<dbReference type="AlphaFoldDB" id="A0A1C2JDY6"/>
<dbReference type="GeneID" id="60695957"/>
<dbReference type="Gene3D" id="3.40.50.1000">
    <property type="entry name" value="HAD superfamily/HAD-like"/>
    <property type="match status" value="1"/>
</dbReference>
<dbReference type="InterPro" id="IPR023214">
    <property type="entry name" value="HAD_sf"/>
</dbReference>
<keyword evidence="3" id="KW-1185">Reference proteome</keyword>
<dbReference type="RefSeq" id="WP_051690708.1">
    <property type="nucleotide sequence ID" value="NZ_JMEB01000280.1"/>
</dbReference>
<accession>A0A1C2JDY6</accession>
<dbReference type="Proteomes" id="UP000095008">
    <property type="component" value="Unassembled WGS sequence"/>
</dbReference>
<dbReference type="PANTHER" id="PTHR16504">
    <property type="entry name" value="5'(3')-DEOXYRIBONUCLEOTIDASE"/>
    <property type="match status" value="1"/>
</dbReference>
<sequence length="148" mass="16241">MARRVFVDMDGVIVDFAAYMQSSGLTAAEIKRQPGAYLAMPPIDGALEAVRSVIDLGFEVWIATKPPTGIAFAYADKAAWIFQHLPELERRLIITHDKGLLGDAGDYLCDDRPHRANCANFPGTLLAFVDGFHWPQALAVLRGVKQAE</sequence>
<dbReference type="GO" id="GO:0008253">
    <property type="term" value="F:5'-nucleotidase activity"/>
    <property type="evidence" value="ECO:0007669"/>
    <property type="project" value="InterPro"/>
</dbReference>
<reference evidence="2" key="1">
    <citation type="journal article" date="2016" name="Int. J. Mol. Sci.">
        <title>Comparative genomics of the extreme acidophile Acidithiobacillus thiooxidans reveals intraspecific divergence and niche adaptation.</title>
        <authorList>
            <person name="Zhang X."/>
            <person name="Feng X."/>
            <person name="Tao J."/>
            <person name="Ma L."/>
            <person name="Xiao Y."/>
            <person name="Liang Y."/>
            <person name="Liu X."/>
            <person name="Yin H."/>
        </authorList>
    </citation>
    <scope>NUCLEOTIDE SEQUENCE [LARGE SCALE GENOMIC DNA]</scope>
    <source>
        <strain evidence="2">DXS-W</strain>
    </source>
</reference>
<evidence type="ECO:0000313" key="2">
    <source>
        <dbReference type="EMBL" id="OCX72092.1"/>
    </source>
</evidence>
<evidence type="ECO:0000256" key="1">
    <source>
        <dbReference type="ARBA" id="ARBA00009589"/>
    </source>
</evidence>
<evidence type="ECO:0000313" key="3">
    <source>
        <dbReference type="Proteomes" id="UP000095008"/>
    </source>
</evidence>
<dbReference type="GO" id="GO:0009223">
    <property type="term" value="P:pyrimidine deoxyribonucleotide catabolic process"/>
    <property type="evidence" value="ECO:0007669"/>
    <property type="project" value="TreeGrafter"/>
</dbReference>
<dbReference type="Pfam" id="PF06941">
    <property type="entry name" value="NT5C"/>
    <property type="match status" value="1"/>
</dbReference>
<organism evidence="2 3">
    <name type="scientific">Acidithiobacillus thiooxidans</name>
    <name type="common">Thiobacillus thiooxidans</name>
    <dbReference type="NCBI Taxonomy" id="930"/>
    <lineage>
        <taxon>Bacteria</taxon>
        <taxon>Pseudomonadati</taxon>
        <taxon>Pseudomonadota</taxon>
        <taxon>Acidithiobacillia</taxon>
        <taxon>Acidithiobacillales</taxon>
        <taxon>Acidithiobacillaceae</taxon>
        <taxon>Acidithiobacillus</taxon>
    </lineage>
</organism>
<gene>
    <name evidence="2" type="ORF">A6M23_10580</name>
</gene>
<dbReference type="InterPro" id="IPR010708">
    <property type="entry name" value="5'(3')-deoxyribonucleotidase"/>
</dbReference>
<dbReference type="SUPFAM" id="SSF56784">
    <property type="entry name" value="HAD-like"/>
    <property type="match status" value="1"/>
</dbReference>
<comment type="caution">
    <text evidence="2">The sequence shown here is derived from an EMBL/GenBank/DDBJ whole genome shotgun (WGS) entry which is preliminary data.</text>
</comment>
<name>A0A1C2JDY6_ACITH</name>
<protein>
    <submittedName>
        <fullName evidence="2">Uncharacterized protein</fullName>
    </submittedName>
</protein>
<dbReference type="EMBL" id="LWRY01000118">
    <property type="protein sequence ID" value="OCX72092.1"/>
    <property type="molecule type" value="Genomic_DNA"/>
</dbReference>
<proteinExistence type="inferred from homology"/>
<comment type="similarity">
    <text evidence="1">Belongs to the 5'(3')-deoxyribonucleotidase family.</text>
</comment>
<dbReference type="InterPro" id="IPR036412">
    <property type="entry name" value="HAD-like_sf"/>
</dbReference>